<dbReference type="SMART" id="SM00606">
    <property type="entry name" value="CBD_IV"/>
    <property type="match status" value="1"/>
</dbReference>
<evidence type="ECO:0000256" key="3">
    <source>
        <dbReference type="ARBA" id="ARBA00022729"/>
    </source>
</evidence>
<dbReference type="PANTHER" id="PTHR43772">
    <property type="entry name" value="ENDO-1,4-BETA-XYLANASE"/>
    <property type="match status" value="1"/>
</dbReference>
<accession>A0ABT6KQX3</accession>
<keyword evidence="6 9" id="KW-0326">Glycosidase</keyword>
<dbReference type="PANTHER" id="PTHR43772:SF2">
    <property type="entry name" value="PUTATIVE (AFU_ORTHOLOGUE AFUA_2G04480)-RELATED"/>
    <property type="match status" value="1"/>
</dbReference>
<feature type="chain" id="PRO_5046115495" evidence="7">
    <location>
        <begin position="41"/>
        <end position="1023"/>
    </location>
</feature>
<dbReference type="SUPFAM" id="SSF75005">
    <property type="entry name" value="Arabinanase/levansucrase/invertase"/>
    <property type="match status" value="1"/>
</dbReference>
<dbReference type="PROSITE" id="PS51175">
    <property type="entry name" value="CBM6"/>
    <property type="match status" value="1"/>
</dbReference>
<reference evidence="9 10" key="1">
    <citation type="submission" date="2023-04" db="EMBL/GenBank/DDBJ databases">
        <title>Genome Encyclopedia of Bacteria and Archaea VI: Functional Genomics of Type Strains.</title>
        <authorList>
            <person name="Whitman W."/>
        </authorList>
    </citation>
    <scope>NUCLEOTIDE SEQUENCE [LARGE SCALE GENOMIC DNA]</scope>
    <source>
        <strain evidence="9 10">SG_E_30_P1</strain>
    </source>
</reference>
<organism evidence="9 10">
    <name type="scientific">Antiquaquibacter oligotrophicus</name>
    <dbReference type="NCBI Taxonomy" id="2880260"/>
    <lineage>
        <taxon>Bacteria</taxon>
        <taxon>Bacillati</taxon>
        <taxon>Actinomycetota</taxon>
        <taxon>Actinomycetes</taxon>
        <taxon>Micrococcales</taxon>
        <taxon>Microbacteriaceae</taxon>
        <taxon>Antiquaquibacter</taxon>
    </lineage>
</organism>
<evidence type="ECO:0000256" key="4">
    <source>
        <dbReference type="ARBA" id="ARBA00022801"/>
    </source>
</evidence>
<dbReference type="Pfam" id="PF02018">
    <property type="entry name" value="CBM_4_9"/>
    <property type="match status" value="1"/>
</dbReference>
<evidence type="ECO:0000256" key="6">
    <source>
        <dbReference type="ARBA" id="ARBA00023295"/>
    </source>
</evidence>
<dbReference type="GO" id="GO:0046556">
    <property type="term" value="F:alpha-L-arabinofuranosidase activity"/>
    <property type="evidence" value="ECO:0007669"/>
    <property type="project" value="UniProtKB-EC"/>
</dbReference>
<dbReference type="EMBL" id="JARXVQ010000001">
    <property type="protein sequence ID" value="MDH6182170.1"/>
    <property type="molecule type" value="Genomic_DNA"/>
</dbReference>
<dbReference type="InterPro" id="IPR023296">
    <property type="entry name" value="Glyco_hydro_beta-prop_sf"/>
</dbReference>
<dbReference type="CDD" id="cd09003">
    <property type="entry name" value="GH43_XynD-like"/>
    <property type="match status" value="1"/>
</dbReference>
<keyword evidence="5" id="KW-0119">Carbohydrate metabolism</keyword>
<dbReference type="InterPro" id="IPR005084">
    <property type="entry name" value="CBM6"/>
</dbReference>
<dbReference type="Pfam" id="PF04616">
    <property type="entry name" value="Glyco_hydro_43"/>
    <property type="match status" value="1"/>
</dbReference>
<keyword evidence="2" id="KW-0624">Polysaccharide degradation</keyword>
<dbReference type="Pfam" id="PF03422">
    <property type="entry name" value="CBM_6"/>
    <property type="match status" value="1"/>
</dbReference>
<dbReference type="InterPro" id="IPR007253">
    <property type="entry name" value="Cell_wall-bd_2"/>
</dbReference>
<evidence type="ECO:0000259" key="8">
    <source>
        <dbReference type="PROSITE" id="PS51175"/>
    </source>
</evidence>
<comment type="similarity">
    <text evidence="1">Belongs to the glycosyl hydrolase 43 family.</text>
</comment>
<proteinExistence type="inferred from homology"/>
<dbReference type="InterPro" id="IPR052176">
    <property type="entry name" value="Glycosyl_Hydrlase_43_Enz"/>
</dbReference>
<dbReference type="CDD" id="cd04084">
    <property type="entry name" value="CBM6_xylanase-like"/>
    <property type="match status" value="1"/>
</dbReference>
<dbReference type="InterPro" id="IPR006710">
    <property type="entry name" value="Glyco_hydro_43"/>
</dbReference>
<keyword evidence="3 7" id="KW-0732">Signal</keyword>
<dbReference type="Proteomes" id="UP001160142">
    <property type="component" value="Unassembled WGS sequence"/>
</dbReference>
<evidence type="ECO:0000256" key="2">
    <source>
        <dbReference type="ARBA" id="ARBA00022651"/>
    </source>
</evidence>
<protein>
    <submittedName>
        <fullName evidence="9">Arabinoxylan arabinofuranohydrolase</fullName>
        <ecNumber evidence="9">3.2.1.55</ecNumber>
    </submittedName>
</protein>
<keyword evidence="10" id="KW-1185">Reference proteome</keyword>
<dbReference type="Pfam" id="PF04122">
    <property type="entry name" value="CW_binding_2"/>
    <property type="match status" value="3"/>
</dbReference>
<comment type="caution">
    <text evidence="9">The sequence shown here is derived from an EMBL/GenBank/DDBJ whole genome shotgun (WGS) entry which is preliminary data.</text>
</comment>
<keyword evidence="4 9" id="KW-0378">Hydrolase</keyword>
<evidence type="ECO:0000313" key="9">
    <source>
        <dbReference type="EMBL" id="MDH6182170.1"/>
    </source>
</evidence>
<dbReference type="EC" id="3.2.1.55" evidence="9"/>
<dbReference type="Gene3D" id="2.60.120.260">
    <property type="entry name" value="Galactose-binding domain-like"/>
    <property type="match status" value="2"/>
</dbReference>
<dbReference type="InterPro" id="IPR008979">
    <property type="entry name" value="Galactose-bd-like_sf"/>
</dbReference>
<keyword evidence="2" id="KW-0858">Xylan degradation</keyword>
<gene>
    <name evidence="9" type="ORF">M2152_002352</name>
</gene>
<name>A0ABT6KQX3_9MICO</name>
<dbReference type="InterPro" id="IPR003305">
    <property type="entry name" value="CenC_carb-bd"/>
</dbReference>
<sequence>MTHTSITTIKEDQVRVRKTRVSTRALVTAALVALMSTTFAATASQAADEELIVNGGFESGLTGWFVNNGNASDGAALSLTTDAFSGSNAVLTTGRQTTGSGPMQDLSGKVTAGGTYTIKARIKYTNPNSPATKQFFATMHYGGSTYTNLGTVTPARGQWGYINTTFTIPANQSVATARLFLETPWTQTPSTAPDTHLMDFIVDDVSLVGTAPPPPPTPGSKTIEVVGKLPGDHNPLIGHKFGADGFGYAENGRVYMFMTNDTQGYAPDANTGISPGINYGNINQITLISSEDMVNWVDHGEIQVAGPQGIAPYTNNSWAPGFAKKTINGVDKYFLYYANGGGSSNVIVGDSPLGPWTNVRSSTLINGSTPGAAGVSWLFDPAPFVDDDGEEYLYFGGGPASTSFPASERFNNPKNIRGIGLASDMVNTEGTAFVVDAPVAFEAAHVFKREDKYYLSYSSHFGGNDFGGNQTPLPGYPGGGQIGYMMSDDPTVWTAAEYAGVMFPNQSQFFGAGTGGNNHQSVFEFEGKYYFTYHAPTLNKRITGDTTQGYRSPHIQELNFNEDGTVQQVVGTYAGADQVRNFDPFRVFEAETFGWSKGIATEKVSGVSTQFGNGTPNLIVKDIDNGDWTALSAVDFGTEGAASVTVKVKPLQAGGQIQVRAGSNTGTVLATLPVSGTTGEWTELTASLTGAVGVHDVYFTYSGPAGDLFELDTWEFSADEPQPGDIVVDRIAGANRYEVAVNISQEAYPDGAPVVYVASGENYPDALSAGPAAANEGGPLLLVRPNEVPAVVAAELDRLDPERIVVVGGTASVNADVYFTLTAKADEIDRVAGANRFEVSRNLAEYAFGDDVPFAYIATGEKFPDALAAGGAAGTKDAPVILVGGSASTLDDATADLLEGLGTTDIRVLGGEASVTAGILTDLEAIGETVRLGGANRYEAARAINSDAFDSAEHALIATGLNFPDALAGSAWAAAAGAPLYVVPGTCVTAGVLDDLDTLGVTHVTLLGGEASLTPEVFALTSC</sequence>
<evidence type="ECO:0000313" key="10">
    <source>
        <dbReference type="Proteomes" id="UP001160142"/>
    </source>
</evidence>
<feature type="signal peptide" evidence="7">
    <location>
        <begin position="1"/>
        <end position="40"/>
    </location>
</feature>
<dbReference type="InterPro" id="IPR006584">
    <property type="entry name" value="Cellulose-bd_IV"/>
</dbReference>
<evidence type="ECO:0000256" key="1">
    <source>
        <dbReference type="ARBA" id="ARBA00009865"/>
    </source>
</evidence>
<dbReference type="Gene3D" id="2.115.10.20">
    <property type="entry name" value="Glycosyl hydrolase domain, family 43"/>
    <property type="match status" value="1"/>
</dbReference>
<evidence type="ECO:0000256" key="7">
    <source>
        <dbReference type="SAM" id="SignalP"/>
    </source>
</evidence>
<dbReference type="SUPFAM" id="SSF49785">
    <property type="entry name" value="Galactose-binding domain-like"/>
    <property type="match status" value="2"/>
</dbReference>
<feature type="domain" description="CBM6" evidence="8">
    <location>
        <begin position="586"/>
        <end position="717"/>
    </location>
</feature>
<evidence type="ECO:0000256" key="5">
    <source>
        <dbReference type="ARBA" id="ARBA00023277"/>
    </source>
</evidence>